<evidence type="ECO:0000313" key="6">
    <source>
        <dbReference type="Proteomes" id="UP000070258"/>
    </source>
</evidence>
<name>A0A138AVT0_9ACTN</name>
<organism evidence="5 6">
    <name type="scientific">Tsukamurella pseudospumae</name>
    <dbReference type="NCBI Taxonomy" id="239498"/>
    <lineage>
        <taxon>Bacteria</taxon>
        <taxon>Bacillati</taxon>
        <taxon>Actinomycetota</taxon>
        <taxon>Actinomycetes</taxon>
        <taxon>Mycobacteriales</taxon>
        <taxon>Tsukamurellaceae</taxon>
        <taxon>Tsukamurella</taxon>
    </lineage>
</organism>
<dbReference type="EMBL" id="LSRF01000001">
    <property type="protein sequence ID" value="KXP14543.1"/>
    <property type="molecule type" value="Genomic_DNA"/>
</dbReference>
<dbReference type="InterPro" id="IPR000432">
    <property type="entry name" value="DNA_mismatch_repair_MutS_C"/>
</dbReference>
<keyword evidence="3" id="KW-0238">DNA-binding</keyword>
<dbReference type="GO" id="GO:0005524">
    <property type="term" value="F:ATP binding"/>
    <property type="evidence" value="ECO:0007669"/>
    <property type="project" value="UniProtKB-KW"/>
</dbReference>
<dbReference type="InterPro" id="IPR045076">
    <property type="entry name" value="MutS"/>
</dbReference>
<protein>
    <recommendedName>
        <fullName evidence="4">DNA mismatch repair proteins mutS family domain-containing protein</fullName>
    </recommendedName>
</protein>
<comment type="caution">
    <text evidence="5">The sequence shown here is derived from an EMBL/GenBank/DDBJ whole genome shotgun (WGS) entry which is preliminary data.</text>
</comment>
<gene>
    <name evidence="5" type="ORF">AXK60_01150</name>
</gene>
<dbReference type="SUPFAM" id="SSF52540">
    <property type="entry name" value="P-loop containing nucleoside triphosphate hydrolases"/>
    <property type="match status" value="1"/>
</dbReference>
<keyword evidence="2" id="KW-0067">ATP-binding</keyword>
<dbReference type="PANTHER" id="PTHR11361:SF34">
    <property type="entry name" value="DNA MISMATCH REPAIR PROTEIN MSH1, MITOCHONDRIAL"/>
    <property type="match status" value="1"/>
</dbReference>
<evidence type="ECO:0000256" key="2">
    <source>
        <dbReference type="ARBA" id="ARBA00022840"/>
    </source>
</evidence>
<accession>A0A138AVT0</accession>
<proteinExistence type="predicted"/>
<dbReference type="InterPro" id="IPR027417">
    <property type="entry name" value="P-loop_NTPase"/>
</dbReference>
<sequence>MGASAAAPDRAPDHFADLGLDRIVREVAAQDPAIAPLFRAPAPTSAAARYRQDLCRALRRDADLGAGVRRFCAGMATMRAARSNAERLRLRPERDAWFLDGARLYLTAVAGLRSTLAAVVDAPAAVRDLRGHLDALAKSPGHRALSDDAEDAAAQMDGVEYTVRIKKSDVRVGRYHGEPDYGTEVAAVFARFRVDGSTRRAEDVPVRPGLDGAEAAVLGAVTALYPDAFEALARFRARHDEYGDPTVIRADLEIRWYLGYLDFVGQLEAAGLPFTLPTIVDDPVLDVRDTFDLAMAIDLQRRGAPVVGNDLLLRADEHVAVVTGPNHGGKTALARAFGQIHHLTALGLPIPGTAAEIGLFDAMFTQFERPESADDRRGRLEADISGMREILAAATRRSVVVMNETFSSTSLADGIRLGSAVVRGLVETGARSVYVTFVDEIAELGAGVVSMTADIPADPSTRTFRVRRGRPQGLAHAEAMARRHGLDEDTLRRRITS</sequence>
<dbReference type="SMART" id="SM00534">
    <property type="entry name" value="MUTSac"/>
    <property type="match status" value="1"/>
</dbReference>
<evidence type="ECO:0000259" key="4">
    <source>
        <dbReference type="SMART" id="SM00534"/>
    </source>
</evidence>
<dbReference type="Proteomes" id="UP000070258">
    <property type="component" value="Unassembled WGS sequence"/>
</dbReference>
<evidence type="ECO:0000256" key="3">
    <source>
        <dbReference type="ARBA" id="ARBA00023125"/>
    </source>
</evidence>
<dbReference type="PANTHER" id="PTHR11361">
    <property type="entry name" value="DNA MISMATCH REPAIR PROTEIN MUTS FAMILY MEMBER"/>
    <property type="match status" value="1"/>
</dbReference>
<dbReference type="GO" id="GO:0140664">
    <property type="term" value="F:ATP-dependent DNA damage sensor activity"/>
    <property type="evidence" value="ECO:0007669"/>
    <property type="project" value="InterPro"/>
</dbReference>
<dbReference type="GO" id="GO:0006298">
    <property type="term" value="P:mismatch repair"/>
    <property type="evidence" value="ECO:0007669"/>
    <property type="project" value="InterPro"/>
</dbReference>
<reference evidence="6" key="1">
    <citation type="submission" date="2016-02" db="EMBL/GenBank/DDBJ databases">
        <authorList>
            <person name="Wen L."/>
            <person name="He K."/>
            <person name="Yang H."/>
        </authorList>
    </citation>
    <scope>NUCLEOTIDE SEQUENCE [LARGE SCALE GENOMIC DNA]</scope>
    <source>
        <strain evidence="6">JCM 15929</strain>
    </source>
</reference>
<dbReference type="Gene3D" id="3.40.50.300">
    <property type="entry name" value="P-loop containing nucleotide triphosphate hydrolases"/>
    <property type="match status" value="1"/>
</dbReference>
<keyword evidence="1" id="KW-0547">Nucleotide-binding</keyword>
<evidence type="ECO:0000256" key="1">
    <source>
        <dbReference type="ARBA" id="ARBA00022741"/>
    </source>
</evidence>
<dbReference type="Pfam" id="PF00488">
    <property type="entry name" value="MutS_V"/>
    <property type="match status" value="1"/>
</dbReference>
<dbReference type="GO" id="GO:0030983">
    <property type="term" value="F:mismatched DNA binding"/>
    <property type="evidence" value="ECO:0007669"/>
    <property type="project" value="InterPro"/>
</dbReference>
<evidence type="ECO:0000313" key="5">
    <source>
        <dbReference type="EMBL" id="KXP14543.1"/>
    </source>
</evidence>
<dbReference type="GO" id="GO:0005829">
    <property type="term" value="C:cytosol"/>
    <property type="evidence" value="ECO:0007669"/>
    <property type="project" value="TreeGrafter"/>
</dbReference>
<dbReference type="STRING" id="239498.AXK60_01150"/>
<feature type="domain" description="DNA mismatch repair proteins mutS family" evidence="4">
    <location>
        <begin position="317"/>
        <end position="497"/>
    </location>
</feature>
<dbReference type="AlphaFoldDB" id="A0A138AVT0"/>